<dbReference type="PANTHER" id="PTHR35923">
    <property type="entry name" value="MAJOR EXTRACELLULAR ENDOGLUCANASE"/>
    <property type="match status" value="1"/>
</dbReference>
<evidence type="ECO:0000256" key="3">
    <source>
        <dbReference type="ARBA" id="ARBA00023001"/>
    </source>
</evidence>
<dbReference type="AlphaFoldDB" id="H3H0Z8"/>
<evidence type="ECO:0000313" key="10">
    <source>
        <dbReference type="EnsemblProtists" id="Phyra83874"/>
    </source>
</evidence>
<keyword evidence="5 7" id="KW-0326">Glycosidase</keyword>
<organism evidence="10 11">
    <name type="scientific">Phytophthora ramorum</name>
    <name type="common">Sudden oak death agent</name>
    <dbReference type="NCBI Taxonomy" id="164328"/>
    <lineage>
        <taxon>Eukaryota</taxon>
        <taxon>Sar</taxon>
        <taxon>Stramenopiles</taxon>
        <taxon>Oomycota</taxon>
        <taxon>Peronosporomycetes</taxon>
        <taxon>Peronosporales</taxon>
        <taxon>Peronosporaceae</taxon>
        <taxon>Phytophthora</taxon>
    </lineage>
</organism>
<dbReference type="InterPro" id="IPR017853">
    <property type="entry name" value="GH"/>
</dbReference>
<dbReference type="SUPFAM" id="SSF51445">
    <property type="entry name" value="(Trans)glycosidases"/>
    <property type="match status" value="1"/>
</dbReference>
<dbReference type="VEuPathDB" id="FungiDB:KRP23_14492"/>
<keyword evidence="3" id="KW-0136">Cellulose degradation</keyword>
<keyword evidence="4" id="KW-0119">Carbohydrate metabolism</keyword>
<feature type="domain" description="Glycoside hydrolase family 5" evidence="9">
    <location>
        <begin position="196"/>
        <end position="528"/>
    </location>
</feature>
<sequence>MRDFSASLVVERPGERISTPLTPWQIGTEVFRQETVPVPGRHTMPATAFYSDKDRFTHKYTADPSQNMRLVAKKSGESEDESDYKGQYRIWPGLLLLALIVVGSTFLITKGAMNTYQVRVARAMEYEQNVAGKRSIKDGKTDDNIIISDDGQVGNPKSYATTVRIAAVCEMPDYQSKNGQIVAVAANGTEVPIQIKGVNWFGMETSLAVPFGLWENAENGTTAYEVAAFLARHNFNAVRLPVSVENVLANNPPQKGVINLSSNRAINGTDFISTLQTLVKSLAYRNIGVLISMHRLTNKKSGATWFDEDLGVTQDDFLSAVDIVSSNLCGKDYWNVMGLDLKNEPETATWGTGDDDDFVVGCEKIAKVMHGNCPQWLGFVEGVVATHSVTIGGEELDYYDWWGGGLQKAGETQPKFTIDNKIVWAPHYYTTAVAPQRYFYGDGTTSDFSTYVELSDEDLLARVEGTMNDMFGYLADDKGYALLLGEFAGLYTKDAHPKKTTKRTTDLTIQVLMDKEYAGGFMWSLNPESEYQYNPADTEGAFTEGMLLDDWLSPNNEFLDAFTPMDEMPNLRKFPCFPVEENT</sequence>
<dbReference type="STRING" id="164328.H3H0Z8"/>
<feature type="transmembrane region" description="Helical" evidence="8">
    <location>
        <begin position="90"/>
        <end position="109"/>
    </location>
</feature>
<protein>
    <submittedName>
        <fullName evidence="10">Cell 5A endo-1,4-betaglucanase</fullName>
    </submittedName>
</protein>
<keyword evidence="8" id="KW-0812">Transmembrane</keyword>
<keyword evidence="11" id="KW-1185">Reference proteome</keyword>
<dbReference type="InterPro" id="IPR001547">
    <property type="entry name" value="Glyco_hydro_5"/>
</dbReference>
<dbReference type="PANTHER" id="PTHR35923:SF2">
    <property type="entry name" value="ENDOGLUCANASE"/>
    <property type="match status" value="1"/>
</dbReference>
<dbReference type="EMBL" id="DS566095">
    <property type="status" value="NOT_ANNOTATED_CDS"/>
    <property type="molecule type" value="Genomic_DNA"/>
</dbReference>
<dbReference type="VEuPathDB" id="FungiDB:KRP23_13640"/>
<dbReference type="Gene3D" id="3.20.20.80">
    <property type="entry name" value="Glycosidases"/>
    <property type="match status" value="1"/>
</dbReference>
<dbReference type="GO" id="GO:0030245">
    <property type="term" value="P:cellulose catabolic process"/>
    <property type="evidence" value="ECO:0007669"/>
    <property type="project" value="UniProtKB-KW"/>
</dbReference>
<evidence type="ECO:0000256" key="5">
    <source>
        <dbReference type="ARBA" id="ARBA00023295"/>
    </source>
</evidence>
<dbReference type="Pfam" id="PF00150">
    <property type="entry name" value="Cellulase"/>
    <property type="match status" value="1"/>
</dbReference>
<dbReference type="VEuPathDB" id="FungiDB:KRP22_8286"/>
<comment type="similarity">
    <text evidence="1 7">Belongs to the glycosyl hydrolase 5 (cellulase A) family.</text>
</comment>
<evidence type="ECO:0000256" key="1">
    <source>
        <dbReference type="ARBA" id="ARBA00005641"/>
    </source>
</evidence>
<dbReference type="EnsemblProtists" id="Phyra83874">
    <property type="protein sequence ID" value="Phyra83874"/>
    <property type="gene ID" value="Phyra83874"/>
</dbReference>
<keyword evidence="6" id="KW-0624">Polysaccharide degradation</keyword>
<dbReference type="HOGENOM" id="CLU_022692_0_0_1"/>
<keyword evidence="8" id="KW-0472">Membrane</keyword>
<dbReference type="InParanoid" id="H3H0Z8"/>
<dbReference type="GO" id="GO:0004553">
    <property type="term" value="F:hydrolase activity, hydrolyzing O-glycosyl compounds"/>
    <property type="evidence" value="ECO:0007669"/>
    <property type="project" value="InterPro"/>
</dbReference>
<keyword evidence="2 7" id="KW-0378">Hydrolase</keyword>
<dbReference type="Proteomes" id="UP000005238">
    <property type="component" value="Unassembled WGS sequence"/>
</dbReference>
<reference evidence="11" key="1">
    <citation type="journal article" date="2006" name="Science">
        <title>Phytophthora genome sequences uncover evolutionary origins and mechanisms of pathogenesis.</title>
        <authorList>
            <person name="Tyler B.M."/>
            <person name="Tripathy S."/>
            <person name="Zhang X."/>
            <person name="Dehal P."/>
            <person name="Jiang R.H."/>
            <person name="Aerts A."/>
            <person name="Arredondo F.D."/>
            <person name="Baxter L."/>
            <person name="Bensasson D."/>
            <person name="Beynon J.L."/>
            <person name="Chapman J."/>
            <person name="Damasceno C.M."/>
            <person name="Dorrance A.E."/>
            <person name="Dou D."/>
            <person name="Dickerman A.W."/>
            <person name="Dubchak I.L."/>
            <person name="Garbelotto M."/>
            <person name="Gijzen M."/>
            <person name="Gordon S.G."/>
            <person name="Govers F."/>
            <person name="Grunwald N.J."/>
            <person name="Huang W."/>
            <person name="Ivors K.L."/>
            <person name="Jones R.W."/>
            <person name="Kamoun S."/>
            <person name="Krampis K."/>
            <person name="Lamour K.H."/>
            <person name="Lee M.K."/>
            <person name="McDonald W.H."/>
            <person name="Medina M."/>
            <person name="Meijer H.J."/>
            <person name="Nordberg E.K."/>
            <person name="Maclean D.J."/>
            <person name="Ospina-Giraldo M.D."/>
            <person name="Morris P.F."/>
            <person name="Phuntumart V."/>
            <person name="Putnam N.H."/>
            <person name="Rash S."/>
            <person name="Rose J.K."/>
            <person name="Sakihama Y."/>
            <person name="Salamov A.A."/>
            <person name="Savidor A."/>
            <person name="Scheuring C.F."/>
            <person name="Smith B.M."/>
            <person name="Sobral B.W."/>
            <person name="Terry A."/>
            <person name="Torto-Alalibo T.A."/>
            <person name="Win J."/>
            <person name="Xu Z."/>
            <person name="Zhang H."/>
            <person name="Grigoriev I.V."/>
            <person name="Rokhsar D.S."/>
            <person name="Boore J.L."/>
        </authorList>
    </citation>
    <scope>NUCLEOTIDE SEQUENCE [LARGE SCALE GENOMIC DNA]</scope>
    <source>
        <strain evidence="11">Pr102</strain>
    </source>
</reference>
<dbReference type="eggNOG" id="ENOG502RSW1">
    <property type="taxonomic scope" value="Eukaryota"/>
</dbReference>
<evidence type="ECO:0000259" key="9">
    <source>
        <dbReference type="Pfam" id="PF00150"/>
    </source>
</evidence>
<evidence type="ECO:0000313" key="11">
    <source>
        <dbReference type="Proteomes" id="UP000005238"/>
    </source>
</evidence>
<evidence type="ECO:0000256" key="8">
    <source>
        <dbReference type="SAM" id="Phobius"/>
    </source>
</evidence>
<name>H3H0Z8_PHYRM</name>
<keyword evidence="8" id="KW-1133">Transmembrane helix</keyword>
<evidence type="ECO:0000256" key="7">
    <source>
        <dbReference type="RuleBase" id="RU361153"/>
    </source>
</evidence>
<reference evidence="10" key="2">
    <citation type="submission" date="2015-06" db="UniProtKB">
        <authorList>
            <consortium name="EnsemblProtists"/>
        </authorList>
    </citation>
    <scope>IDENTIFICATION</scope>
    <source>
        <strain evidence="10">Pr102</strain>
    </source>
</reference>
<evidence type="ECO:0000256" key="4">
    <source>
        <dbReference type="ARBA" id="ARBA00023277"/>
    </source>
</evidence>
<evidence type="ECO:0000256" key="2">
    <source>
        <dbReference type="ARBA" id="ARBA00022801"/>
    </source>
</evidence>
<accession>H3H0Z8</accession>
<evidence type="ECO:0000256" key="6">
    <source>
        <dbReference type="ARBA" id="ARBA00023326"/>
    </source>
</evidence>
<proteinExistence type="inferred from homology"/>
<dbReference type="OMA" id="WANGQNG"/>